<name>A0ABP4PQ39_9ACTN</name>
<evidence type="ECO:0000256" key="3">
    <source>
        <dbReference type="ARBA" id="ARBA00022630"/>
    </source>
</evidence>
<evidence type="ECO:0000259" key="6">
    <source>
        <dbReference type="Pfam" id="PF07992"/>
    </source>
</evidence>
<dbReference type="PANTHER" id="PTHR42913:SF3">
    <property type="entry name" value="64 KDA MITOCHONDRIAL NADH DEHYDROGENASE (EUROFUNG)"/>
    <property type="match status" value="1"/>
</dbReference>
<keyword evidence="4" id="KW-0274">FAD</keyword>
<proteinExistence type="inferred from homology"/>
<dbReference type="SUPFAM" id="SSF51905">
    <property type="entry name" value="FAD/NAD(P)-binding domain"/>
    <property type="match status" value="1"/>
</dbReference>
<evidence type="ECO:0000313" key="7">
    <source>
        <dbReference type="EMBL" id="GAA1585054.1"/>
    </source>
</evidence>
<protein>
    <recommendedName>
        <fullName evidence="6">FAD/NAD(P)-binding domain-containing protein</fullName>
    </recommendedName>
</protein>
<feature type="domain" description="FAD/NAD(P)-binding" evidence="6">
    <location>
        <begin position="12"/>
        <end position="133"/>
    </location>
</feature>
<dbReference type="InterPro" id="IPR023753">
    <property type="entry name" value="FAD/NAD-binding_dom"/>
</dbReference>
<organism evidence="7 8">
    <name type="scientific">Kribbella sancticallisti</name>
    <dbReference type="NCBI Taxonomy" id="460087"/>
    <lineage>
        <taxon>Bacteria</taxon>
        <taxon>Bacillati</taxon>
        <taxon>Actinomycetota</taxon>
        <taxon>Actinomycetes</taxon>
        <taxon>Propionibacteriales</taxon>
        <taxon>Kribbellaceae</taxon>
        <taxon>Kribbella</taxon>
    </lineage>
</organism>
<keyword evidence="3" id="KW-0285">Flavoprotein</keyword>
<comment type="caution">
    <text evidence="7">The sequence shown here is derived from an EMBL/GenBank/DDBJ whole genome shotgun (WGS) entry which is preliminary data.</text>
</comment>
<comment type="cofactor">
    <cofactor evidence="1">
        <name>FAD</name>
        <dbReference type="ChEBI" id="CHEBI:57692"/>
    </cofactor>
</comment>
<evidence type="ECO:0000256" key="4">
    <source>
        <dbReference type="ARBA" id="ARBA00022827"/>
    </source>
</evidence>
<accession>A0ABP4PQ39</accession>
<evidence type="ECO:0000256" key="5">
    <source>
        <dbReference type="ARBA" id="ARBA00023002"/>
    </source>
</evidence>
<dbReference type="EMBL" id="BAAAOS010000028">
    <property type="protein sequence ID" value="GAA1585054.1"/>
    <property type="molecule type" value="Genomic_DNA"/>
</dbReference>
<dbReference type="Pfam" id="PF07992">
    <property type="entry name" value="Pyr_redox_2"/>
    <property type="match status" value="1"/>
</dbReference>
<comment type="similarity">
    <text evidence="2">Belongs to the NADH dehydrogenase family.</text>
</comment>
<dbReference type="Proteomes" id="UP001500393">
    <property type="component" value="Unassembled WGS sequence"/>
</dbReference>
<keyword evidence="5" id="KW-0560">Oxidoreductase</keyword>
<evidence type="ECO:0000313" key="8">
    <source>
        <dbReference type="Proteomes" id="UP001500393"/>
    </source>
</evidence>
<gene>
    <name evidence="7" type="ORF">GCM10009789_43410</name>
</gene>
<reference evidence="8" key="1">
    <citation type="journal article" date="2019" name="Int. J. Syst. Evol. Microbiol.">
        <title>The Global Catalogue of Microorganisms (GCM) 10K type strain sequencing project: providing services to taxonomists for standard genome sequencing and annotation.</title>
        <authorList>
            <consortium name="The Broad Institute Genomics Platform"/>
            <consortium name="The Broad Institute Genome Sequencing Center for Infectious Disease"/>
            <person name="Wu L."/>
            <person name="Ma J."/>
        </authorList>
    </citation>
    <scope>NUCLEOTIDE SEQUENCE [LARGE SCALE GENOMIC DNA]</scope>
    <source>
        <strain evidence="8">JCM 14969</strain>
    </source>
</reference>
<keyword evidence="8" id="KW-1185">Reference proteome</keyword>
<dbReference type="PANTHER" id="PTHR42913">
    <property type="entry name" value="APOPTOSIS-INDUCING FACTOR 1"/>
    <property type="match status" value="1"/>
</dbReference>
<dbReference type="InterPro" id="IPR036188">
    <property type="entry name" value="FAD/NAD-bd_sf"/>
</dbReference>
<sequence length="141" mass="14740">MTLINTRPNFVERIRLHQLVTGSDDALVEYQKILAGGVGLVVDTVTRIDAARRRVTLASCGSLASDYLIYAVGSGSAVPKVPGAAEHAYRISTLEQAERLRPVIDAALTSAAITVVGAGPTGLETASELAEQGRTWPPAAG</sequence>
<evidence type="ECO:0000256" key="2">
    <source>
        <dbReference type="ARBA" id="ARBA00005272"/>
    </source>
</evidence>
<dbReference type="Gene3D" id="3.50.50.100">
    <property type="match status" value="1"/>
</dbReference>
<evidence type="ECO:0000256" key="1">
    <source>
        <dbReference type="ARBA" id="ARBA00001974"/>
    </source>
</evidence>
<dbReference type="InterPro" id="IPR051169">
    <property type="entry name" value="NADH-Q_oxidoreductase"/>
</dbReference>
<dbReference type="RefSeq" id="WP_344216643.1">
    <property type="nucleotide sequence ID" value="NZ_BAAAOS010000028.1"/>
</dbReference>